<name>A0A0F8YCR3_9ZZZZ</name>
<dbReference type="EMBL" id="LAZR01067274">
    <property type="protein sequence ID" value="KKK51919.1"/>
    <property type="molecule type" value="Genomic_DNA"/>
</dbReference>
<dbReference type="AlphaFoldDB" id="A0A0F8YCR3"/>
<dbReference type="Gene3D" id="3.30.2350.10">
    <property type="entry name" value="Pseudouridine synthase"/>
    <property type="match status" value="1"/>
</dbReference>
<dbReference type="InterPro" id="IPR050188">
    <property type="entry name" value="RluA_PseudoU_synthase"/>
</dbReference>
<accession>A0A0F8YCR3</accession>
<organism evidence="3">
    <name type="scientific">marine sediment metagenome</name>
    <dbReference type="NCBI Taxonomy" id="412755"/>
    <lineage>
        <taxon>unclassified sequences</taxon>
        <taxon>metagenomes</taxon>
        <taxon>ecological metagenomes</taxon>
    </lineage>
</organism>
<dbReference type="GO" id="GO:0003723">
    <property type="term" value="F:RNA binding"/>
    <property type="evidence" value="ECO:0007669"/>
    <property type="project" value="InterPro"/>
</dbReference>
<dbReference type="Pfam" id="PF00849">
    <property type="entry name" value="PseudoU_synth_2"/>
    <property type="match status" value="1"/>
</dbReference>
<dbReference type="SUPFAM" id="SSF55120">
    <property type="entry name" value="Pseudouridine synthase"/>
    <property type="match status" value="1"/>
</dbReference>
<comment type="caution">
    <text evidence="3">The sequence shown here is derived from an EMBL/GenBank/DDBJ whole genome shotgun (WGS) entry which is preliminary data.</text>
</comment>
<dbReference type="PANTHER" id="PTHR21600">
    <property type="entry name" value="MITOCHONDRIAL RNA PSEUDOURIDINE SYNTHASE"/>
    <property type="match status" value="1"/>
</dbReference>
<dbReference type="PANTHER" id="PTHR21600:SF44">
    <property type="entry name" value="RIBOSOMAL LARGE SUBUNIT PSEUDOURIDINE SYNTHASE D"/>
    <property type="match status" value="1"/>
</dbReference>
<gene>
    <name evidence="3" type="ORF">LCGC14_3110160</name>
</gene>
<dbReference type="GO" id="GO:0009982">
    <property type="term" value="F:pseudouridine synthase activity"/>
    <property type="evidence" value="ECO:0007669"/>
    <property type="project" value="InterPro"/>
</dbReference>
<dbReference type="InterPro" id="IPR006145">
    <property type="entry name" value="PsdUridine_synth_RsuA/RluA"/>
</dbReference>
<evidence type="ECO:0000256" key="1">
    <source>
        <dbReference type="ARBA" id="ARBA00010876"/>
    </source>
</evidence>
<dbReference type="InterPro" id="IPR020103">
    <property type="entry name" value="PsdUridine_synth_cat_dom_sf"/>
</dbReference>
<comment type="similarity">
    <text evidence="1">Belongs to the pseudouridine synthase RluA family.</text>
</comment>
<evidence type="ECO:0000259" key="2">
    <source>
        <dbReference type="Pfam" id="PF00849"/>
    </source>
</evidence>
<evidence type="ECO:0000313" key="3">
    <source>
        <dbReference type="EMBL" id="KKK51919.1"/>
    </source>
</evidence>
<reference evidence="3" key="1">
    <citation type="journal article" date="2015" name="Nature">
        <title>Complex archaea that bridge the gap between prokaryotes and eukaryotes.</title>
        <authorList>
            <person name="Spang A."/>
            <person name="Saw J.H."/>
            <person name="Jorgensen S.L."/>
            <person name="Zaremba-Niedzwiedzka K."/>
            <person name="Martijn J."/>
            <person name="Lind A.E."/>
            <person name="van Eijk R."/>
            <person name="Schleper C."/>
            <person name="Guy L."/>
            <person name="Ettema T.J."/>
        </authorList>
    </citation>
    <scope>NUCLEOTIDE SEQUENCE</scope>
</reference>
<sequence>MYYFKDLSSVNGDLRPGIVHRLDRNTTGVMCVAKTDHAHWKLSRQFSNRTVSKTYIAIVHGVPELTADCINKPLGVHPRMREKYAVRADGKPSVSYYEVIEEFAGYSLVRLKLETGRTHQLRVHMQYIKHSIVADDMYGGKAVYDWQIENREPDVAEPLMGRVALHAWRLEIKHPT</sequence>
<dbReference type="CDD" id="cd02869">
    <property type="entry name" value="PseudoU_synth_RluA_like"/>
    <property type="match status" value="1"/>
</dbReference>
<feature type="non-terminal residue" evidence="3">
    <location>
        <position position="176"/>
    </location>
</feature>
<protein>
    <recommendedName>
        <fullName evidence="2">Pseudouridine synthase RsuA/RluA-like domain-containing protein</fullName>
    </recommendedName>
</protein>
<feature type="domain" description="Pseudouridine synthase RsuA/RluA-like" evidence="2">
    <location>
        <begin position="8"/>
        <end position="126"/>
    </location>
</feature>
<dbReference type="GO" id="GO:0000455">
    <property type="term" value="P:enzyme-directed rRNA pseudouridine synthesis"/>
    <property type="evidence" value="ECO:0007669"/>
    <property type="project" value="TreeGrafter"/>
</dbReference>
<proteinExistence type="inferred from homology"/>